<dbReference type="EMBL" id="JAHRHJ020003384">
    <property type="protein sequence ID" value="KAH9291827.1"/>
    <property type="molecule type" value="Genomic_DNA"/>
</dbReference>
<evidence type="ECO:0000313" key="3">
    <source>
        <dbReference type="Proteomes" id="UP000824469"/>
    </source>
</evidence>
<dbReference type="PROSITE" id="PS50815">
    <property type="entry name" value="HORMA"/>
    <property type="match status" value="1"/>
</dbReference>
<dbReference type="OMA" id="CEDFPWI"/>
<dbReference type="PANTHER" id="PTHR11842:SF10">
    <property type="entry name" value="MITOTIC SPINDLE ASSEMBLY CHECKPOINT PROTEIN MAD2B"/>
    <property type="match status" value="1"/>
</dbReference>
<gene>
    <name evidence="2" type="ORF">KI387_042983</name>
</gene>
<dbReference type="GO" id="GO:0016035">
    <property type="term" value="C:zeta DNA polymerase complex"/>
    <property type="evidence" value="ECO:0007669"/>
    <property type="project" value="TreeGrafter"/>
</dbReference>
<organism evidence="2 3">
    <name type="scientific">Taxus chinensis</name>
    <name type="common">Chinese yew</name>
    <name type="synonym">Taxus wallichiana var. chinensis</name>
    <dbReference type="NCBI Taxonomy" id="29808"/>
    <lineage>
        <taxon>Eukaryota</taxon>
        <taxon>Viridiplantae</taxon>
        <taxon>Streptophyta</taxon>
        <taxon>Embryophyta</taxon>
        <taxon>Tracheophyta</taxon>
        <taxon>Spermatophyta</taxon>
        <taxon>Pinopsida</taxon>
        <taxon>Pinidae</taxon>
        <taxon>Conifers II</taxon>
        <taxon>Cupressales</taxon>
        <taxon>Taxaceae</taxon>
        <taxon>Taxus</taxon>
    </lineage>
</organism>
<accession>A0AA38C1F0</accession>
<evidence type="ECO:0000259" key="1">
    <source>
        <dbReference type="PROSITE" id="PS50815"/>
    </source>
</evidence>
<dbReference type="Proteomes" id="UP000824469">
    <property type="component" value="Unassembled WGS sequence"/>
</dbReference>
<keyword evidence="3" id="KW-1185">Reference proteome</keyword>
<proteinExistence type="predicted"/>
<sequence>EIIRTLTEFLEVAINFVVYVRGIYPAEAFERRRYMNIPVQCARSPLLRDYIHSVVESLQTYIDKDMVERVAIIFSDKNQIPVEKFVFRLIVNKSFKSDFLANDIEYALRAFLLKLSVFESKLQPLPDDCAWEIVGYFKQLPGNSSDRGQFWIPTDTKHWQQPPLITPVKSMS</sequence>
<feature type="domain" description="HORMA" evidence="1">
    <location>
        <begin position="1"/>
        <end position="172"/>
    </location>
</feature>
<dbReference type="Pfam" id="PF02301">
    <property type="entry name" value="HORMA"/>
    <property type="match status" value="1"/>
</dbReference>
<dbReference type="InterPro" id="IPR003511">
    <property type="entry name" value="HORMA_dom"/>
</dbReference>
<dbReference type="AlphaFoldDB" id="A0AA38C1F0"/>
<evidence type="ECO:0000313" key="2">
    <source>
        <dbReference type="EMBL" id="KAH9291827.1"/>
    </source>
</evidence>
<dbReference type="SUPFAM" id="SSF56019">
    <property type="entry name" value="The spindle assembly checkpoint protein mad2"/>
    <property type="match status" value="1"/>
</dbReference>
<reference evidence="2 3" key="1">
    <citation type="journal article" date="2021" name="Nat. Plants">
        <title>The Taxus genome provides insights into paclitaxel biosynthesis.</title>
        <authorList>
            <person name="Xiong X."/>
            <person name="Gou J."/>
            <person name="Liao Q."/>
            <person name="Li Y."/>
            <person name="Zhou Q."/>
            <person name="Bi G."/>
            <person name="Li C."/>
            <person name="Du R."/>
            <person name="Wang X."/>
            <person name="Sun T."/>
            <person name="Guo L."/>
            <person name="Liang H."/>
            <person name="Lu P."/>
            <person name="Wu Y."/>
            <person name="Zhang Z."/>
            <person name="Ro D.K."/>
            <person name="Shang Y."/>
            <person name="Huang S."/>
            <person name="Yan J."/>
        </authorList>
    </citation>
    <scope>NUCLEOTIDE SEQUENCE [LARGE SCALE GENOMIC DNA]</scope>
    <source>
        <strain evidence="2">Ta-2019</strain>
    </source>
</reference>
<feature type="non-terminal residue" evidence="2">
    <location>
        <position position="1"/>
    </location>
</feature>
<protein>
    <recommendedName>
        <fullName evidence="1">HORMA domain-containing protein</fullName>
    </recommendedName>
</protein>
<dbReference type="InterPro" id="IPR036570">
    <property type="entry name" value="HORMA_dom_sf"/>
</dbReference>
<dbReference type="PANTHER" id="PTHR11842">
    <property type="entry name" value="MITOTIC SPINDLE ASSEMBLY CHECKPOINT PROTEIN MAD2"/>
    <property type="match status" value="1"/>
</dbReference>
<feature type="non-terminal residue" evidence="2">
    <location>
        <position position="172"/>
    </location>
</feature>
<name>A0AA38C1F0_TAXCH</name>
<dbReference type="InterPro" id="IPR045091">
    <property type="entry name" value="Mad2-like"/>
</dbReference>
<dbReference type="Gene3D" id="3.30.900.10">
    <property type="entry name" value="HORMA domain"/>
    <property type="match status" value="1"/>
</dbReference>
<comment type="caution">
    <text evidence="2">The sequence shown here is derived from an EMBL/GenBank/DDBJ whole genome shotgun (WGS) entry which is preliminary data.</text>
</comment>